<name>A0ABY9HBZ1_9MOLU</name>
<proteinExistence type="inferred from homology"/>
<dbReference type="Proteomes" id="UP001237011">
    <property type="component" value="Chromosome"/>
</dbReference>
<feature type="domain" description="DNA methylase N-4/N-6" evidence="5">
    <location>
        <begin position="23"/>
        <end position="244"/>
    </location>
</feature>
<dbReference type="PROSITE" id="PS00092">
    <property type="entry name" value="N6_MTASE"/>
    <property type="match status" value="1"/>
</dbReference>
<evidence type="ECO:0000313" key="6">
    <source>
        <dbReference type="EMBL" id="WLP85888.1"/>
    </source>
</evidence>
<keyword evidence="3 6" id="KW-0808">Transferase</keyword>
<reference evidence="6" key="1">
    <citation type="submission" date="2023-08" db="EMBL/GenBank/DDBJ databases">
        <title>Complete genome sequence of Mycoplasma seminis 2200.</title>
        <authorList>
            <person name="Spergser J."/>
        </authorList>
    </citation>
    <scope>NUCLEOTIDE SEQUENCE [LARGE SCALE GENOMIC DNA]</scope>
    <source>
        <strain evidence="6">2200</strain>
    </source>
</reference>
<gene>
    <name evidence="6" type="ORF">Q8852_01955</name>
</gene>
<dbReference type="PANTHER" id="PTHR13370:SF3">
    <property type="entry name" value="TRNA (GUANINE(10)-N2)-METHYLTRANSFERASE HOMOLOG"/>
    <property type="match status" value="1"/>
</dbReference>
<protein>
    <recommendedName>
        <fullName evidence="4">Methyltransferase</fullName>
        <ecNumber evidence="4">2.1.1.-</ecNumber>
    </recommendedName>
</protein>
<dbReference type="InterPro" id="IPR001091">
    <property type="entry name" value="RM_Methyltransferase"/>
</dbReference>
<dbReference type="InterPro" id="IPR002941">
    <property type="entry name" value="DNA_methylase_N4/N6"/>
</dbReference>
<dbReference type="GO" id="GO:0032259">
    <property type="term" value="P:methylation"/>
    <property type="evidence" value="ECO:0007669"/>
    <property type="project" value="UniProtKB-KW"/>
</dbReference>
<evidence type="ECO:0000256" key="1">
    <source>
        <dbReference type="ARBA" id="ARBA00006594"/>
    </source>
</evidence>
<evidence type="ECO:0000256" key="4">
    <source>
        <dbReference type="RuleBase" id="RU362026"/>
    </source>
</evidence>
<dbReference type="Pfam" id="PF01555">
    <property type="entry name" value="N6_N4_Mtase"/>
    <property type="match status" value="1"/>
</dbReference>
<dbReference type="EMBL" id="CP132191">
    <property type="protein sequence ID" value="WLP85888.1"/>
    <property type="molecule type" value="Genomic_DNA"/>
</dbReference>
<dbReference type="PANTHER" id="PTHR13370">
    <property type="entry name" value="RNA METHYLASE-RELATED"/>
    <property type="match status" value="1"/>
</dbReference>
<organism evidence="6 7">
    <name type="scientific">Mycoplasma seminis</name>
    <dbReference type="NCBI Taxonomy" id="512749"/>
    <lineage>
        <taxon>Bacteria</taxon>
        <taxon>Bacillati</taxon>
        <taxon>Mycoplasmatota</taxon>
        <taxon>Mollicutes</taxon>
        <taxon>Mycoplasmataceae</taxon>
        <taxon>Mycoplasma</taxon>
    </lineage>
</organism>
<evidence type="ECO:0000256" key="3">
    <source>
        <dbReference type="ARBA" id="ARBA00022679"/>
    </source>
</evidence>
<evidence type="ECO:0000313" key="7">
    <source>
        <dbReference type="Proteomes" id="UP001237011"/>
    </source>
</evidence>
<accession>A0ABY9HBZ1</accession>
<sequence>MKLNSIIKGDSIEVLKTFPENSVDFIFADPPYFMQTEGELIRADGSKFDGVNDEWDKFDSFEHYDQFTKQWLYECKRVLKPNGTICVIGSFQNIFRIGYFIQNLGFWILNDLIWNKTNPVPNFAGTRFCNSHETMIWASKTKDSKFTFNYKTMKHLNNNKQEKSVWNISICNGNERLKDQNGKKIHSTQKPEELLYKILLATTKPNDIVLDPFFGTGTTGAVAKKIGRNFIGIEREDKYIKAAQNRIDNIKYEKNSIHELALEIKPPKVPMEKLVSSGLVKEGNVLYDKNKIPICSVVEDGKVCALGESERLSIHKMSAKFLNKENHNGWDFFYLYNDKNMFIMLNDLRYEYEKQNKKDVK</sequence>
<evidence type="ECO:0000256" key="2">
    <source>
        <dbReference type="ARBA" id="ARBA00022603"/>
    </source>
</evidence>
<dbReference type="GO" id="GO:0008168">
    <property type="term" value="F:methyltransferase activity"/>
    <property type="evidence" value="ECO:0007669"/>
    <property type="project" value="UniProtKB-KW"/>
</dbReference>
<keyword evidence="2 6" id="KW-0489">Methyltransferase</keyword>
<keyword evidence="7" id="KW-1185">Reference proteome</keyword>
<evidence type="ECO:0000259" key="5">
    <source>
        <dbReference type="Pfam" id="PF01555"/>
    </source>
</evidence>
<dbReference type="InterPro" id="IPR029063">
    <property type="entry name" value="SAM-dependent_MTases_sf"/>
</dbReference>
<comment type="similarity">
    <text evidence="1 4">Belongs to the N(4)/N(6)-methyltransferase family.</text>
</comment>
<dbReference type="InterPro" id="IPR002052">
    <property type="entry name" value="DNA_methylase_N6_adenine_CS"/>
</dbReference>
<dbReference type="RefSeq" id="WP_305938311.1">
    <property type="nucleotide sequence ID" value="NZ_CP132191.1"/>
</dbReference>
<dbReference type="SUPFAM" id="SSF53335">
    <property type="entry name" value="S-adenosyl-L-methionine-dependent methyltransferases"/>
    <property type="match status" value="1"/>
</dbReference>
<dbReference type="EC" id="2.1.1.-" evidence="4"/>
<dbReference type="PRINTS" id="PR00508">
    <property type="entry name" value="S21N4MTFRASE"/>
</dbReference>
<dbReference type="Gene3D" id="3.40.50.150">
    <property type="entry name" value="Vaccinia Virus protein VP39"/>
    <property type="match status" value="1"/>
</dbReference>